<evidence type="ECO:0000313" key="3">
    <source>
        <dbReference type="Proteomes" id="UP001153076"/>
    </source>
</evidence>
<feature type="coiled-coil region" evidence="1">
    <location>
        <begin position="102"/>
        <end position="147"/>
    </location>
</feature>
<keyword evidence="3" id="KW-1185">Reference proteome</keyword>
<gene>
    <name evidence="2" type="ORF">Cgig2_027281</name>
</gene>
<accession>A0A9Q1QBU3</accession>
<proteinExistence type="predicted"/>
<organism evidence="2 3">
    <name type="scientific">Carnegiea gigantea</name>
    <dbReference type="NCBI Taxonomy" id="171969"/>
    <lineage>
        <taxon>Eukaryota</taxon>
        <taxon>Viridiplantae</taxon>
        <taxon>Streptophyta</taxon>
        <taxon>Embryophyta</taxon>
        <taxon>Tracheophyta</taxon>
        <taxon>Spermatophyta</taxon>
        <taxon>Magnoliopsida</taxon>
        <taxon>eudicotyledons</taxon>
        <taxon>Gunneridae</taxon>
        <taxon>Pentapetalae</taxon>
        <taxon>Caryophyllales</taxon>
        <taxon>Cactineae</taxon>
        <taxon>Cactaceae</taxon>
        <taxon>Cactoideae</taxon>
        <taxon>Echinocereeae</taxon>
        <taxon>Carnegiea</taxon>
    </lineage>
</organism>
<dbReference type="AlphaFoldDB" id="A0A9Q1QBU3"/>
<evidence type="ECO:0000313" key="2">
    <source>
        <dbReference type="EMBL" id="KAJ8435691.1"/>
    </source>
</evidence>
<protein>
    <submittedName>
        <fullName evidence="2">Uncharacterized protein</fullName>
    </submittedName>
</protein>
<evidence type="ECO:0000256" key="1">
    <source>
        <dbReference type="SAM" id="Coils"/>
    </source>
</evidence>
<dbReference type="EMBL" id="JAKOGI010000393">
    <property type="protein sequence ID" value="KAJ8435691.1"/>
    <property type="molecule type" value="Genomic_DNA"/>
</dbReference>
<reference evidence="2" key="1">
    <citation type="submission" date="2022-04" db="EMBL/GenBank/DDBJ databases">
        <title>Carnegiea gigantea Genome sequencing and assembly v2.</title>
        <authorList>
            <person name="Copetti D."/>
            <person name="Sanderson M.J."/>
            <person name="Burquez A."/>
            <person name="Wojciechowski M.F."/>
        </authorList>
    </citation>
    <scope>NUCLEOTIDE SEQUENCE</scope>
    <source>
        <strain evidence="2">SGP5-SGP5p</strain>
        <tissue evidence="2">Aerial part</tissue>
    </source>
</reference>
<dbReference type="Proteomes" id="UP001153076">
    <property type="component" value="Unassembled WGS sequence"/>
</dbReference>
<name>A0A9Q1QBU3_9CARY</name>
<sequence>MENHVAILGNEKGQPSRPADKQILVTIAHGYPLAPLICTNWSKVPQKDEMWGYKNEESRLPSKTRMFEETKKRKEACTYKRSNDDILNKIVKFIDPIRVSLREEMQNNFDALEEKMDVELQVKKDKLANLQKELDAQKVELDAQQADELDAQKTKVDHVLVHLQKMIPGITPKIIAQAVTS</sequence>
<keyword evidence="1" id="KW-0175">Coiled coil</keyword>
<comment type="caution">
    <text evidence="2">The sequence shown here is derived from an EMBL/GenBank/DDBJ whole genome shotgun (WGS) entry which is preliminary data.</text>
</comment>